<sequence length="97" mass="11079">MKSVPFTREISLSSLYQAVDALSMDLLRWILVFDHVKSITVTTALQHPYMAGLFDPIQNPGGHHRNWNREEAIIYGESLEECKTFGLETKVVWGDDL</sequence>
<dbReference type="AlphaFoldDB" id="A0AA36EFT2"/>
<dbReference type="InterPro" id="IPR011009">
    <property type="entry name" value="Kinase-like_dom_sf"/>
</dbReference>
<proteinExistence type="predicted"/>
<dbReference type="SUPFAM" id="SSF56112">
    <property type="entry name" value="Protein kinase-like (PK-like)"/>
    <property type="match status" value="1"/>
</dbReference>
<dbReference type="EMBL" id="OX465083">
    <property type="protein sequence ID" value="CAI9294549.1"/>
    <property type="molecule type" value="Genomic_DNA"/>
</dbReference>
<accession>A0AA36EFT2</accession>
<name>A0AA36EFT2_LACSI</name>
<reference evidence="1" key="1">
    <citation type="submission" date="2023-04" db="EMBL/GenBank/DDBJ databases">
        <authorList>
            <person name="Vijverberg K."/>
            <person name="Xiong W."/>
            <person name="Schranz E."/>
        </authorList>
    </citation>
    <scope>NUCLEOTIDE SEQUENCE</scope>
</reference>
<keyword evidence="2" id="KW-1185">Reference proteome</keyword>
<dbReference type="Gene3D" id="1.10.510.10">
    <property type="entry name" value="Transferase(Phosphotransferase) domain 1"/>
    <property type="match status" value="1"/>
</dbReference>
<evidence type="ECO:0008006" key="3">
    <source>
        <dbReference type="Google" id="ProtNLM"/>
    </source>
</evidence>
<evidence type="ECO:0000313" key="2">
    <source>
        <dbReference type="Proteomes" id="UP001177003"/>
    </source>
</evidence>
<organism evidence="1 2">
    <name type="scientific">Lactuca saligna</name>
    <name type="common">Willowleaf lettuce</name>
    <dbReference type="NCBI Taxonomy" id="75948"/>
    <lineage>
        <taxon>Eukaryota</taxon>
        <taxon>Viridiplantae</taxon>
        <taxon>Streptophyta</taxon>
        <taxon>Embryophyta</taxon>
        <taxon>Tracheophyta</taxon>
        <taxon>Spermatophyta</taxon>
        <taxon>Magnoliopsida</taxon>
        <taxon>eudicotyledons</taxon>
        <taxon>Gunneridae</taxon>
        <taxon>Pentapetalae</taxon>
        <taxon>asterids</taxon>
        <taxon>campanulids</taxon>
        <taxon>Asterales</taxon>
        <taxon>Asteraceae</taxon>
        <taxon>Cichorioideae</taxon>
        <taxon>Cichorieae</taxon>
        <taxon>Lactucinae</taxon>
        <taxon>Lactuca</taxon>
    </lineage>
</organism>
<gene>
    <name evidence="1" type="ORF">LSALG_LOCUS33526</name>
</gene>
<dbReference type="Proteomes" id="UP001177003">
    <property type="component" value="Chromosome 7"/>
</dbReference>
<evidence type="ECO:0000313" key="1">
    <source>
        <dbReference type="EMBL" id="CAI9294549.1"/>
    </source>
</evidence>
<protein>
    <recommendedName>
        <fullName evidence="3">Mitogen-activated protein kinase</fullName>
    </recommendedName>
</protein>